<evidence type="ECO:0000256" key="2">
    <source>
        <dbReference type="ARBA" id="ARBA00022801"/>
    </source>
</evidence>
<keyword evidence="7" id="KW-1185">Reference proteome</keyword>
<dbReference type="Pfam" id="PF00149">
    <property type="entry name" value="Metallophos"/>
    <property type="match status" value="1"/>
</dbReference>
<dbReference type="InterPro" id="IPR050884">
    <property type="entry name" value="CNP_phosphodiesterase-III"/>
</dbReference>
<keyword evidence="1" id="KW-0479">Metal-binding</keyword>
<evidence type="ECO:0000256" key="1">
    <source>
        <dbReference type="ARBA" id="ARBA00022723"/>
    </source>
</evidence>
<evidence type="ECO:0000256" key="4">
    <source>
        <dbReference type="ARBA" id="ARBA00025742"/>
    </source>
</evidence>
<organism evidence="6 7">
    <name type="scientific">Qipengyuania mesophila</name>
    <dbReference type="NCBI Taxonomy" id="2867246"/>
    <lineage>
        <taxon>Bacteria</taxon>
        <taxon>Pseudomonadati</taxon>
        <taxon>Pseudomonadota</taxon>
        <taxon>Alphaproteobacteria</taxon>
        <taxon>Sphingomonadales</taxon>
        <taxon>Erythrobacteraceae</taxon>
        <taxon>Qipengyuania</taxon>
    </lineage>
</organism>
<dbReference type="Proteomes" id="UP000782554">
    <property type="component" value="Unassembled WGS sequence"/>
</dbReference>
<sequence>MLIAQLTDVHIGFDPDARPEELNRIRFRAVLERLEQAPHKLDFLVLSGDLTDHGDRDSFTKIAAVLGDMPCPLLPLVGNHDDREELRRAFPDTPCEDEFLHYVVEQDGLRIICLDTFEEGRHGGAFCSRRRDWLKRQLAAGGDRPCVIFMHHPPIVSGIDWMDPAPDEQWIAHFAEAVEGHQHAVRAIHCGHLHRRVTARFRGIPLGITPSVAPLVALDLRPIDENRADSRALITTEPPSYALHYWDGEDLVTHYESCGEWEVLAHFGEHLKPMVREMKAERR</sequence>
<dbReference type="InterPro" id="IPR004843">
    <property type="entry name" value="Calcineurin-like_PHP"/>
</dbReference>
<dbReference type="InterPro" id="IPR029052">
    <property type="entry name" value="Metallo-depent_PP-like"/>
</dbReference>
<dbReference type="InterPro" id="IPR026575">
    <property type="entry name" value="GpdQ/CpdA-like"/>
</dbReference>
<feature type="domain" description="Calcineurin-like phosphoesterase" evidence="5">
    <location>
        <begin position="1"/>
        <end position="195"/>
    </location>
</feature>
<dbReference type="RefSeq" id="WP_221603440.1">
    <property type="nucleotide sequence ID" value="NZ_JAIGNU010000002.1"/>
</dbReference>
<name>A0ABS7JXA1_9SPHN</name>
<dbReference type="InterPro" id="IPR042283">
    <property type="entry name" value="GpdQ_catalytic"/>
</dbReference>
<comment type="caution">
    <text evidence="6">The sequence shown here is derived from an EMBL/GenBank/DDBJ whole genome shotgun (WGS) entry which is preliminary data.</text>
</comment>
<proteinExistence type="inferred from homology"/>
<dbReference type="InterPro" id="IPR042281">
    <property type="entry name" value="GpdQ_beta-strand"/>
</dbReference>
<dbReference type="PANTHER" id="PTHR42988">
    <property type="entry name" value="PHOSPHOHYDROLASE"/>
    <property type="match status" value="1"/>
</dbReference>
<comment type="similarity">
    <text evidence="4">Belongs to the cyclic nucleotide phosphodiesterase class-III family.</text>
</comment>
<dbReference type="SUPFAM" id="SSF56300">
    <property type="entry name" value="Metallo-dependent phosphatases"/>
    <property type="match status" value="1"/>
</dbReference>
<evidence type="ECO:0000259" key="5">
    <source>
        <dbReference type="Pfam" id="PF00149"/>
    </source>
</evidence>
<evidence type="ECO:0000313" key="7">
    <source>
        <dbReference type="Proteomes" id="UP000782554"/>
    </source>
</evidence>
<dbReference type="EMBL" id="JAIGNU010000002">
    <property type="protein sequence ID" value="MBX7502290.1"/>
    <property type="molecule type" value="Genomic_DNA"/>
</dbReference>
<dbReference type="CDD" id="cd07402">
    <property type="entry name" value="MPP_GpdQ"/>
    <property type="match status" value="1"/>
</dbReference>
<evidence type="ECO:0000313" key="6">
    <source>
        <dbReference type="EMBL" id="MBX7502290.1"/>
    </source>
</evidence>
<reference evidence="6 7" key="1">
    <citation type="submission" date="2021-08" db="EMBL/GenBank/DDBJ databases">
        <title>Comparative Genomics Analysis of the Genus Qipengyuania Reveals Extensive Genetic Diversity and Metabolic Versatility, Including the Description of Fifteen Novel Species.</title>
        <authorList>
            <person name="Liu Y."/>
        </authorList>
    </citation>
    <scope>NUCLEOTIDE SEQUENCE [LARGE SCALE GENOMIC DNA]</scope>
    <source>
        <strain evidence="6 7">YG27</strain>
    </source>
</reference>
<dbReference type="PANTHER" id="PTHR42988:SF2">
    <property type="entry name" value="CYCLIC NUCLEOTIDE PHOSPHODIESTERASE CBUA0032-RELATED"/>
    <property type="match status" value="1"/>
</dbReference>
<dbReference type="Gene3D" id="3.60.21.40">
    <property type="entry name" value="GpdQ, catalytic alpha/beta sandwich domain"/>
    <property type="match status" value="1"/>
</dbReference>
<gene>
    <name evidence="6" type="ORF">K3181_12630</name>
</gene>
<keyword evidence="3" id="KW-0408">Iron</keyword>
<protein>
    <submittedName>
        <fullName evidence="6">Phosphodiesterase</fullName>
    </submittedName>
</protein>
<evidence type="ECO:0000256" key="3">
    <source>
        <dbReference type="ARBA" id="ARBA00023004"/>
    </source>
</evidence>
<accession>A0ABS7JXA1</accession>
<dbReference type="Gene3D" id="3.30.750.180">
    <property type="entry name" value="GpdQ, beta-strand dimerisation domain"/>
    <property type="match status" value="1"/>
</dbReference>
<keyword evidence="2" id="KW-0378">Hydrolase</keyword>